<dbReference type="UniPathway" id="UPA00059">
    <property type="reaction ID" value="UER00104"/>
</dbReference>
<keyword evidence="5" id="KW-0479">Metal-binding</keyword>
<dbReference type="SUPFAM" id="SSF55811">
    <property type="entry name" value="Nudix"/>
    <property type="match status" value="1"/>
</dbReference>
<dbReference type="Gene3D" id="3.90.79.10">
    <property type="entry name" value="Nucleoside Triphosphate Pyrophosphohydrolase"/>
    <property type="match status" value="1"/>
</dbReference>
<evidence type="ECO:0000256" key="8">
    <source>
        <dbReference type="ARBA" id="ARBA00023229"/>
    </source>
</evidence>
<evidence type="ECO:0000256" key="11">
    <source>
        <dbReference type="PIRSR" id="PIRSR018427-1"/>
    </source>
</evidence>
<evidence type="ECO:0000256" key="3">
    <source>
        <dbReference type="ARBA" id="ARBA00012057"/>
    </source>
</evidence>
<keyword evidence="6" id="KW-0460">Magnesium</keyword>
<evidence type="ECO:0000313" key="14">
    <source>
        <dbReference type="Proteomes" id="UP000199072"/>
    </source>
</evidence>
<dbReference type="PIRSF" id="PIRSF018427">
    <property type="entry name" value="Isopntndiph_ism"/>
    <property type="match status" value="1"/>
</dbReference>
<dbReference type="GO" id="GO:0050992">
    <property type="term" value="P:dimethylallyl diphosphate biosynthetic process"/>
    <property type="evidence" value="ECO:0007669"/>
    <property type="project" value="UniProtKB-UniPathway"/>
</dbReference>
<dbReference type="InterPro" id="IPR000086">
    <property type="entry name" value="NUDIX_hydrolase_dom"/>
</dbReference>
<evidence type="ECO:0000256" key="5">
    <source>
        <dbReference type="ARBA" id="ARBA00022723"/>
    </source>
</evidence>
<dbReference type="AlphaFoldDB" id="A0A1G7NFM8"/>
<evidence type="ECO:0000256" key="7">
    <source>
        <dbReference type="ARBA" id="ARBA00023211"/>
    </source>
</evidence>
<protein>
    <recommendedName>
        <fullName evidence="3 10">Isopentenyl-diphosphate delta-isomerase</fullName>
        <ecNumber evidence="3 10">5.3.3.2</ecNumber>
    </recommendedName>
</protein>
<sequence length="192" mass="22044">MFGDNDNNEYMEINEHVILVDESDQIVGTMEKMEAHVKGKLHRALSVFIFNSRGELLLQQRAPEKYHSGGKWTNTCCSHPRPGEDTFAAANRRLPEEMGLHCSLTFAFSFTYCKTVQKGIIEYEYDHVYFGTTDVLPSPNAAEAAAFRYLDLGTLEVDLENNPDHYTEWLKICFTQVKSSYRQYSNQLNLAR</sequence>
<dbReference type="GO" id="GO:0009240">
    <property type="term" value="P:isopentenyl diphosphate biosynthetic process"/>
    <property type="evidence" value="ECO:0007669"/>
    <property type="project" value="TreeGrafter"/>
</dbReference>
<dbReference type="CDD" id="cd02885">
    <property type="entry name" value="NUDIX_IPP_Isomerase"/>
    <property type="match status" value="1"/>
</dbReference>
<organism evidence="13 14">
    <name type="scientific">Mucilaginibacter pineti</name>
    <dbReference type="NCBI Taxonomy" id="1391627"/>
    <lineage>
        <taxon>Bacteria</taxon>
        <taxon>Pseudomonadati</taxon>
        <taxon>Bacteroidota</taxon>
        <taxon>Sphingobacteriia</taxon>
        <taxon>Sphingobacteriales</taxon>
        <taxon>Sphingobacteriaceae</taxon>
        <taxon>Mucilaginibacter</taxon>
    </lineage>
</organism>
<evidence type="ECO:0000256" key="2">
    <source>
        <dbReference type="ARBA" id="ARBA00007579"/>
    </source>
</evidence>
<keyword evidence="8" id="KW-0414">Isoprene biosynthesis</keyword>
<reference evidence="13 14" key="1">
    <citation type="submission" date="2016-10" db="EMBL/GenBank/DDBJ databases">
        <authorList>
            <person name="de Groot N.N."/>
        </authorList>
    </citation>
    <scope>NUCLEOTIDE SEQUENCE [LARGE SCALE GENOMIC DNA]</scope>
    <source>
        <strain evidence="13 14">47C3B</strain>
    </source>
</reference>
<keyword evidence="14" id="KW-1185">Reference proteome</keyword>
<feature type="active site" evidence="11">
    <location>
        <position position="124"/>
    </location>
</feature>
<feature type="domain" description="Nudix hydrolase" evidence="12">
    <location>
        <begin position="40"/>
        <end position="172"/>
    </location>
</feature>
<dbReference type="EMBL" id="FNAI01000026">
    <property type="protein sequence ID" value="SDF72080.1"/>
    <property type="molecule type" value="Genomic_DNA"/>
</dbReference>
<dbReference type="Pfam" id="PF00293">
    <property type="entry name" value="NUDIX"/>
    <property type="match status" value="1"/>
</dbReference>
<dbReference type="NCBIfam" id="NF002995">
    <property type="entry name" value="PRK03759.1"/>
    <property type="match status" value="1"/>
</dbReference>
<dbReference type="InterPro" id="IPR056375">
    <property type="entry name" value="Idi_bact"/>
</dbReference>
<evidence type="ECO:0000256" key="10">
    <source>
        <dbReference type="NCBIfam" id="TIGR02150"/>
    </source>
</evidence>
<keyword evidence="7" id="KW-0464">Manganese</keyword>
<proteinExistence type="inferred from homology"/>
<feature type="active site" evidence="11">
    <location>
        <position position="77"/>
    </location>
</feature>
<dbReference type="PANTHER" id="PTHR10885">
    <property type="entry name" value="ISOPENTENYL-DIPHOSPHATE DELTA-ISOMERASE"/>
    <property type="match status" value="1"/>
</dbReference>
<name>A0A1G7NFM8_9SPHI</name>
<dbReference type="Proteomes" id="UP000199072">
    <property type="component" value="Unassembled WGS sequence"/>
</dbReference>
<gene>
    <name evidence="13" type="ORF">SAMN05216464_12623</name>
</gene>
<evidence type="ECO:0000256" key="1">
    <source>
        <dbReference type="ARBA" id="ARBA00004826"/>
    </source>
</evidence>
<dbReference type="GO" id="GO:0046872">
    <property type="term" value="F:metal ion binding"/>
    <property type="evidence" value="ECO:0007669"/>
    <property type="project" value="UniProtKB-KW"/>
</dbReference>
<dbReference type="PROSITE" id="PS51462">
    <property type="entry name" value="NUDIX"/>
    <property type="match status" value="1"/>
</dbReference>
<evidence type="ECO:0000256" key="9">
    <source>
        <dbReference type="ARBA" id="ARBA00023235"/>
    </source>
</evidence>
<dbReference type="GO" id="GO:0004452">
    <property type="term" value="F:isopentenyl-diphosphate delta-isomerase activity"/>
    <property type="evidence" value="ECO:0007669"/>
    <property type="project" value="UniProtKB-UniRule"/>
</dbReference>
<dbReference type="GO" id="GO:0005737">
    <property type="term" value="C:cytoplasm"/>
    <property type="evidence" value="ECO:0007669"/>
    <property type="project" value="TreeGrafter"/>
</dbReference>
<evidence type="ECO:0000256" key="6">
    <source>
        <dbReference type="ARBA" id="ARBA00022842"/>
    </source>
</evidence>
<dbReference type="HAMAP" id="MF_00202">
    <property type="entry name" value="Idi"/>
    <property type="match status" value="1"/>
</dbReference>
<comment type="similarity">
    <text evidence="2">Belongs to the IPP isomerase type 1 family.</text>
</comment>
<keyword evidence="9 13" id="KW-0413">Isomerase</keyword>
<evidence type="ECO:0000259" key="12">
    <source>
        <dbReference type="PROSITE" id="PS51462"/>
    </source>
</evidence>
<keyword evidence="4" id="KW-0963">Cytoplasm</keyword>
<dbReference type="InterPro" id="IPR015797">
    <property type="entry name" value="NUDIX_hydrolase-like_dom_sf"/>
</dbReference>
<dbReference type="InterPro" id="IPR011876">
    <property type="entry name" value="IsopentenylPP_isomerase_typ1"/>
</dbReference>
<dbReference type="NCBIfam" id="TIGR02150">
    <property type="entry name" value="IPP_isom_1"/>
    <property type="match status" value="1"/>
</dbReference>
<dbReference type="STRING" id="1391627.SAMN05216464_12623"/>
<dbReference type="PANTHER" id="PTHR10885:SF0">
    <property type="entry name" value="ISOPENTENYL-DIPHOSPHATE DELTA-ISOMERASE"/>
    <property type="match status" value="1"/>
</dbReference>
<evidence type="ECO:0000256" key="4">
    <source>
        <dbReference type="ARBA" id="ARBA00022490"/>
    </source>
</evidence>
<comment type="pathway">
    <text evidence="1">Isoprenoid biosynthesis; dimethylallyl diphosphate biosynthesis; dimethylallyl diphosphate from isopentenyl diphosphate: step 1/1.</text>
</comment>
<accession>A0A1G7NFM8</accession>
<dbReference type="EC" id="5.3.3.2" evidence="3 10"/>
<evidence type="ECO:0000313" key="13">
    <source>
        <dbReference type="EMBL" id="SDF72080.1"/>
    </source>
</evidence>